<dbReference type="InterPro" id="IPR023213">
    <property type="entry name" value="CAT-like_dom_sf"/>
</dbReference>
<comment type="similarity">
    <text evidence="1">Belongs to the plant acyltransferase family.</text>
</comment>
<evidence type="ECO:0000313" key="3">
    <source>
        <dbReference type="EMBL" id="RVW93772.1"/>
    </source>
</evidence>
<dbReference type="InterPro" id="IPR050898">
    <property type="entry name" value="Plant_acyltransferase"/>
</dbReference>
<evidence type="ECO:0000313" key="4">
    <source>
        <dbReference type="Proteomes" id="UP000288805"/>
    </source>
</evidence>
<protein>
    <submittedName>
        <fullName evidence="3">Methanol O-anthraniloyltransferase</fullName>
    </submittedName>
</protein>
<keyword evidence="2 3" id="KW-0808">Transferase</keyword>
<dbReference type="Gene3D" id="3.30.559.10">
    <property type="entry name" value="Chloramphenicol acetyltransferase-like domain"/>
    <property type="match status" value="1"/>
</dbReference>
<gene>
    <name evidence="3" type="primary">AMAT_13</name>
    <name evidence="3" type="ORF">CK203_043437</name>
</gene>
<name>A0A438IAQ1_VITVI</name>
<proteinExistence type="inferred from homology"/>
<dbReference type="GO" id="GO:0016740">
    <property type="term" value="F:transferase activity"/>
    <property type="evidence" value="ECO:0007669"/>
    <property type="project" value="UniProtKB-KW"/>
</dbReference>
<dbReference type="Proteomes" id="UP000288805">
    <property type="component" value="Unassembled WGS sequence"/>
</dbReference>
<organism evidence="3 4">
    <name type="scientific">Vitis vinifera</name>
    <name type="common">Grape</name>
    <dbReference type="NCBI Taxonomy" id="29760"/>
    <lineage>
        <taxon>Eukaryota</taxon>
        <taxon>Viridiplantae</taxon>
        <taxon>Streptophyta</taxon>
        <taxon>Embryophyta</taxon>
        <taxon>Tracheophyta</taxon>
        <taxon>Spermatophyta</taxon>
        <taxon>Magnoliopsida</taxon>
        <taxon>eudicotyledons</taxon>
        <taxon>Gunneridae</taxon>
        <taxon>Pentapetalae</taxon>
        <taxon>rosids</taxon>
        <taxon>Vitales</taxon>
        <taxon>Vitaceae</taxon>
        <taxon>Viteae</taxon>
        <taxon>Vitis</taxon>
    </lineage>
</organism>
<dbReference type="Pfam" id="PF02458">
    <property type="entry name" value="Transferase"/>
    <property type="match status" value="1"/>
</dbReference>
<dbReference type="EMBL" id="QGNW01000127">
    <property type="protein sequence ID" value="RVW93772.1"/>
    <property type="molecule type" value="Genomic_DNA"/>
</dbReference>
<sequence>MIKKACLRIQIPGTMFYRNNPLMEGKDPVKVIREALGKALVYYHPFAGRLIEGDNRKLMVDCTGEGVLFIEADADTTLENLGDAIQPMCPYFEELLYDVPGSRGILGSPLILIQTRFKAVRTPLGLKWTISTWLGAVRYKWYESRSSTPVWGFVWPRKWCLSVWPRNLMGHNEDVVSAWGGICDVLHRIGEEVPDAIYVEAPLNQVDTF</sequence>
<dbReference type="PANTHER" id="PTHR31147:SF66">
    <property type="entry name" value="OS05G0315700 PROTEIN"/>
    <property type="match status" value="1"/>
</dbReference>
<evidence type="ECO:0000256" key="2">
    <source>
        <dbReference type="ARBA" id="ARBA00022679"/>
    </source>
</evidence>
<dbReference type="AlphaFoldDB" id="A0A438IAQ1"/>
<dbReference type="PANTHER" id="PTHR31147">
    <property type="entry name" value="ACYL TRANSFERASE 4"/>
    <property type="match status" value="1"/>
</dbReference>
<evidence type="ECO:0000256" key="1">
    <source>
        <dbReference type="ARBA" id="ARBA00009861"/>
    </source>
</evidence>
<reference evidence="3 4" key="1">
    <citation type="journal article" date="2018" name="PLoS Genet.">
        <title>Population sequencing reveals clonal diversity and ancestral inbreeding in the grapevine cultivar Chardonnay.</title>
        <authorList>
            <person name="Roach M.J."/>
            <person name="Johnson D.L."/>
            <person name="Bohlmann J."/>
            <person name="van Vuuren H.J."/>
            <person name="Jones S.J."/>
            <person name="Pretorius I.S."/>
            <person name="Schmidt S.A."/>
            <person name="Borneman A.R."/>
        </authorList>
    </citation>
    <scope>NUCLEOTIDE SEQUENCE [LARGE SCALE GENOMIC DNA]</scope>
    <source>
        <strain evidence="4">cv. Chardonnay</strain>
        <tissue evidence="3">Leaf</tissue>
    </source>
</reference>
<comment type="caution">
    <text evidence="3">The sequence shown here is derived from an EMBL/GenBank/DDBJ whole genome shotgun (WGS) entry which is preliminary data.</text>
</comment>
<accession>A0A438IAQ1</accession>